<dbReference type="Pfam" id="PF02538">
    <property type="entry name" value="Hydantoinase_B"/>
    <property type="match status" value="1"/>
</dbReference>
<evidence type="ECO:0000313" key="4">
    <source>
        <dbReference type="Proteomes" id="UP000614047"/>
    </source>
</evidence>
<keyword evidence="4" id="KW-1185">Reference proteome</keyword>
<reference evidence="3" key="1">
    <citation type="submission" date="2020-11" db="EMBL/GenBank/DDBJ databases">
        <title>Sequencing the genomes of 1000 actinobacteria strains.</title>
        <authorList>
            <person name="Klenk H.-P."/>
        </authorList>
    </citation>
    <scope>NUCLEOTIDE SEQUENCE</scope>
    <source>
        <strain evidence="3">DSM 43175</strain>
    </source>
</reference>
<name>A0A931DTB0_9ACTN</name>
<dbReference type="InterPro" id="IPR045079">
    <property type="entry name" value="Oxoprolinase-like"/>
</dbReference>
<dbReference type="PANTHER" id="PTHR11365:SF23">
    <property type="entry name" value="HYPOTHETICAL 5-OXOPROLINASE (EUROFUNG)-RELATED"/>
    <property type="match status" value="1"/>
</dbReference>
<dbReference type="RefSeq" id="WP_197015225.1">
    <property type="nucleotide sequence ID" value="NZ_BAABES010000018.1"/>
</dbReference>
<dbReference type="PANTHER" id="PTHR11365">
    <property type="entry name" value="5-OXOPROLINASE RELATED"/>
    <property type="match status" value="1"/>
</dbReference>
<keyword evidence="3" id="KW-0378">Hydrolase</keyword>
<dbReference type="Proteomes" id="UP000614047">
    <property type="component" value="Unassembled WGS sequence"/>
</dbReference>
<dbReference type="GO" id="GO:0017168">
    <property type="term" value="F:5-oxoprolinase (ATP-hydrolyzing) activity"/>
    <property type="evidence" value="ECO:0007669"/>
    <property type="project" value="TreeGrafter"/>
</dbReference>
<dbReference type="InterPro" id="IPR003692">
    <property type="entry name" value="Hydantoinase_B"/>
</dbReference>
<organism evidence="3 4">
    <name type="scientific">Actinomadura viridis</name>
    <dbReference type="NCBI Taxonomy" id="58110"/>
    <lineage>
        <taxon>Bacteria</taxon>
        <taxon>Bacillati</taxon>
        <taxon>Actinomycetota</taxon>
        <taxon>Actinomycetes</taxon>
        <taxon>Streptosporangiales</taxon>
        <taxon>Thermomonosporaceae</taxon>
        <taxon>Actinomadura</taxon>
    </lineage>
</organism>
<protein>
    <submittedName>
        <fullName evidence="3">N-methylhydantoinase B</fullName>
        <ecNumber evidence="3">3.5.2.14</ecNumber>
    </submittedName>
</protein>
<evidence type="ECO:0000313" key="3">
    <source>
        <dbReference type="EMBL" id="MBG6093120.1"/>
    </source>
</evidence>
<evidence type="ECO:0000259" key="2">
    <source>
        <dbReference type="Pfam" id="PF02538"/>
    </source>
</evidence>
<accession>A0A931DTB0</accession>
<dbReference type="EC" id="3.5.2.14" evidence="3"/>
<dbReference type="GO" id="GO:0006749">
    <property type="term" value="P:glutathione metabolic process"/>
    <property type="evidence" value="ECO:0007669"/>
    <property type="project" value="TreeGrafter"/>
</dbReference>
<dbReference type="GO" id="GO:0047423">
    <property type="term" value="F:N-methylhydantoinase (ATP-hydrolyzing) activity"/>
    <property type="evidence" value="ECO:0007669"/>
    <property type="project" value="UniProtKB-EC"/>
</dbReference>
<sequence length="633" mass="69285">MAEILQTNTAPAGRVEVDPVTLDIIENALRNARYEMDEVLFRTALSPGIREQHDEFPLIADPSGKMVVGQFGLSVPDFLAHFDGTIGEGDILMTSDPYACGAAISHANDWLLVVPIYHEGRLVGWSSMFGHMSDVGGKTPCSMPADARTIYEEGVVVPPFKLYEGGVLNEPALRIILNQVRMPDWNRADLNGLVAACTTAARRVSELCDRFGVETYLSALDALLDRNLQAMKVLLATLFEDGRTLEFADYICDDGCGYGPYELKISLTRTGEKIHLDFSHAAPQAVGPVNYFINENLVRMFFGIYVITVADPQILWNDGFYPLIDVTIPEDSFWKPRHPAALNARNHGIGRVFDLFGGLLGQTNPEILNAAGFSSSPHFMYSGHRTSGPREGEWFQLYSIGFGGVPGRPVGDGPDGHSLWPSFRNIPCEYLESYYPLRVERWETIADSGGAGLHRGGNGVDVAYHFEEPGTIAIHDDRWLTYPWGVNGGRPGERGRKWIQRADGTHEVLPSKCHDIPVAPGDVLHFVTWGGGGWGDPLARPADLVATEVLRGLVTAEGAREGYGVVCTADGVLDEEATEALRARLAAERTEVPVFDMGPPLEQILARCEEETGLPAPRPPVDVRSAAALGHRR</sequence>
<dbReference type="GO" id="GO:0005829">
    <property type="term" value="C:cytosol"/>
    <property type="evidence" value="ECO:0007669"/>
    <property type="project" value="TreeGrafter"/>
</dbReference>
<dbReference type="AlphaFoldDB" id="A0A931DTB0"/>
<evidence type="ECO:0000256" key="1">
    <source>
        <dbReference type="SAM" id="MobiDB-lite"/>
    </source>
</evidence>
<gene>
    <name evidence="3" type="ORF">IW256_007233</name>
</gene>
<feature type="region of interest" description="Disordered" evidence="1">
    <location>
        <begin position="611"/>
        <end position="633"/>
    </location>
</feature>
<dbReference type="EMBL" id="JADOUA010000001">
    <property type="protein sequence ID" value="MBG6093120.1"/>
    <property type="molecule type" value="Genomic_DNA"/>
</dbReference>
<proteinExistence type="predicted"/>
<feature type="domain" description="Hydantoinase B/oxoprolinase" evidence="2">
    <location>
        <begin position="18"/>
        <end position="537"/>
    </location>
</feature>
<comment type="caution">
    <text evidence="3">The sequence shown here is derived from an EMBL/GenBank/DDBJ whole genome shotgun (WGS) entry which is preliminary data.</text>
</comment>